<protein>
    <recommendedName>
        <fullName evidence="5">Lipoprotein</fullName>
    </recommendedName>
</protein>
<keyword evidence="1" id="KW-1133">Transmembrane helix</keyword>
<name>A0A381EEV0_9GAMM</name>
<evidence type="ECO:0000256" key="2">
    <source>
        <dbReference type="SAM" id="SignalP"/>
    </source>
</evidence>
<keyword evidence="1" id="KW-0812">Transmembrane</keyword>
<dbReference type="EMBL" id="UFUW01000001">
    <property type="protein sequence ID" value="SUX25492.1"/>
    <property type="molecule type" value="Genomic_DNA"/>
</dbReference>
<accession>A0A381EEV0</accession>
<evidence type="ECO:0008006" key="5">
    <source>
        <dbReference type="Google" id="ProtNLM"/>
    </source>
</evidence>
<dbReference type="AlphaFoldDB" id="A0A381EEV0"/>
<dbReference type="RefSeq" id="WP_115612541.1">
    <property type="nucleotide sequence ID" value="NZ_JBHLZC010000001.1"/>
</dbReference>
<proteinExistence type="predicted"/>
<feature type="chain" id="PRO_5016814105" description="Lipoprotein" evidence="2">
    <location>
        <begin position="23"/>
        <end position="189"/>
    </location>
</feature>
<keyword evidence="4" id="KW-1185">Reference proteome</keyword>
<dbReference type="Proteomes" id="UP000254572">
    <property type="component" value="Unassembled WGS sequence"/>
</dbReference>
<feature type="transmembrane region" description="Helical" evidence="1">
    <location>
        <begin position="157"/>
        <end position="178"/>
    </location>
</feature>
<evidence type="ECO:0000256" key="1">
    <source>
        <dbReference type="SAM" id="Phobius"/>
    </source>
</evidence>
<sequence length="189" mass="20984">MRKYLVPLLLAFSLTACTPPQAAKTADLCAYLPLNGEKNRIRDDNTRQHYDRAADAVSDITAHGDDSKRKHCGQTFHSAADDTALYADISTTLGAAWQQQETRSIGGFTIALWQSRSNFWPRQHYALISPPATAHGEPRLLRSLYITNSDSGLNGTVVFGTILITLAIVPIAIAVPFWRKRRRQRPHAS</sequence>
<dbReference type="OrthoDB" id="9947972at2"/>
<evidence type="ECO:0000313" key="3">
    <source>
        <dbReference type="EMBL" id="SUX25492.1"/>
    </source>
</evidence>
<keyword evidence="2" id="KW-0732">Signal</keyword>
<gene>
    <name evidence="3" type="ORF">NCTC13294_02457</name>
</gene>
<dbReference type="PROSITE" id="PS51257">
    <property type="entry name" value="PROKAR_LIPOPROTEIN"/>
    <property type="match status" value="1"/>
</dbReference>
<reference evidence="3 4" key="1">
    <citation type="submission" date="2018-06" db="EMBL/GenBank/DDBJ databases">
        <authorList>
            <consortium name="Pathogen Informatics"/>
            <person name="Doyle S."/>
        </authorList>
    </citation>
    <scope>NUCLEOTIDE SEQUENCE [LARGE SCALE GENOMIC DNA]</scope>
    <source>
        <strain evidence="3 4">NCTC13294</strain>
    </source>
</reference>
<evidence type="ECO:0000313" key="4">
    <source>
        <dbReference type="Proteomes" id="UP000254572"/>
    </source>
</evidence>
<keyword evidence="1" id="KW-0472">Membrane</keyword>
<organism evidence="3 4">
    <name type="scientific">Cardiobacterium valvarum</name>
    <dbReference type="NCBI Taxonomy" id="194702"/>
    <lineage>
        <taxon>Bacteria</taxon>
        <taxon>Pseudomonadati</taxon>
        <taxon>Pseudomonadota</taxon>
        <taxon>Gammaproteobacteria</taxon>
        <taxon>Cardiobacteriales</taxon>
        <taxon>Cardiobacteriaceae</taxon>
        <taxon>Cardiobacterium</taxon>
    </lineage>
</organism>
<feature type="signal peptide" evidence="2">
    <location>
        <begin position="1"/>
        <end position="22"/>
    </location>
</feature>